<feature type="domain" description="Polymerase nucleotidyl transferase" evidence="1">
    <location>
        <begin position="5"/>
        <end position="75"/>
    </location>
</feature>
<dbReference type="RefSeq" id="WP_160800496.1">
    <property type="nucleotide sequence ID" value="NZ_WUUL01000003.1"/>
</dbReference>
<dbReference type="InterPro" id="IPR002934">
    <property type="entry name" value="Polymerase_NTP_transf_dom"/>
</dbReference>
<evidence type="ECO:0000313" key="2">
    <source>
        <dbReference type="EMBL" id="MXQ53131.1"/>
    </source>
</evidence>
<proteinExistence type="predicted"/>
<dbReference type="InterPro" id="IPR043519">
    <property type="entry name" value="NT_sf"/>
</dbReference>
<keyword evidence="3" id="KW-1185">Reference proteome</keyword>
<dbReference type="CDD" id="cd05403">
    <property type="entry name" value="NT_KNTase_like"/>
    <property type="match status" value="1"/>
</dbReference>
<dbReference type="AlphaFoldDB" id="A0A6I4VRS5"/>
<dbReference type="Gene3D" id="3.30.460.10">
    <property type="entry name" value="Beta Polymerase, domain 2"/>
    <property type="match status" value="1"/>
</dbReference>
<gene>
    <name evidence="2" type="ORF">GSM42_05165</name>
</gene>
<dbReference type="Pfam" id="PF01909">
    <property type="entry name" value="NTP_transf_2"/>
    <property type="match status" value="1"/>
</dbReference>
<name>A0A6I4VRS5_9BACL</name>
<comment type="caution">
    <text evidence="2">The sequence shown here is derived from an EMBL/GenBank/DDBJ whole genome shotgun (WGS) entry which is preliminary data.</text>
</comment>
<dbReference type="GO" id="GO:0016779">
    <property type="term" value="F:nucleotidyltransferase activity"/>
    <property type="evidence" value="ECO:0007669"/>
    <property type="project" value="InterPro"/>
</dbReference>
<protein>
    <submittedName>
        <fullName evidence="2">DNA polymerase subunit beta</fullName>
    </submittedName>
</protein>
<evidence type="ECO:0000313" key="3">
    <source>
        <dbReference type="Proteomes" id="UP000430692"/>
    </source>
</evidence>
<dbReference type="SUPFAM" id="SSF81301">
    <property type="entry name" value="Nucleotidyltransferase"/>
    <property type="match status" value="1"/>
</dbReference>
<dbReference type="Proteomes" id="UP000430692">
    <property type="component" value="Unassembled WGS sequence"/>
</dbReference>
<dbReference type="EMBL" id="WUUL01000003">
    <property type="protein sequence ID" value="MXQ53131.1"/>
    <property type="molecule type" value="Genomic_DNA"/>
</dbReference>
<reference evidence="2 3" key="1">
    <citation type="submission" date="2019-12" db="EMBL/GenBank/DDBJ databases">
        <title>Whole-genome analyses of novel actinobacteria.</title>
        <authorList>
            <person name="Sahin N."/>
            <person name="Saygin H."/>
        </authorList>
    </citation>
    <scope>NUCLEOTIDE SEQUENCE [LARGE SCALE GENOMIC DNA]</scope>
    <source>
        <strain evidence="2 3">KC615</strain>
    </source>
</reference>
<accession>A0A6I4VRS5</accession>
<evidence type="ECO:0000259" key="1">
    <source>
        <dbReference type="Pfam" id="PF01909"/>
    </source>
</evidence>
<organism evidence="2 3">
    <name type="scientific">Shimazuella alba</name>
    <dbReference type="NCBI Taxonomy" id="2690964"/>
    <lineage>
        <taxon>Bacteria</taxon>
        <taxon>Bacillati</taxon>
        <taxon>Bacillota</taxon>
        <taxon>Bacilli</taxon>
        <taxon>Bacillales</taxon>
        <taxon>Thermoactinomycetaceae</taxon>
        <taxon>Shimazuella</taxon>
    </lineage>
</organism>
<sequence>MVSVQEIIQDVKRKLEGVPGVVGIVLGGSRARGTHRENSDIDIGIYYDESADFDVNTLNKIATKMDDKHRTNLITSIGEWGPWVNGGGWLVIQGHHVDFIFRDINRVAQVIDDCIKGSITSHYQTGHPHAYLNVMYMGEISICKILADPANQIAELKAKTRPYPNSLQEAIIKWFIFEASFSLMFADKSADQDDVSYVAGHCFRTISSLNQVLFARNEEYCINEKKAVTIIERFKIKPIDYKKKVDQIFTLLSSSKDNTKKAVDVLRDLVVDTEKLCKIE</sequence>